<protein>
    <recommendedName>
        <fullName evidence="2">RanBP2-type domain-containing protein</fullName>
    </recommendedName>
</protein>
<dbReference type="STRING" id="43335.A0A4U5Q171"/>
<reference evidence="1" key="1">
    <citation type="submission" date="2018-10" db="EMBL/GenBank/DDBJ databases">
        <title>Population genomic analysis revealed the cold adaptation of white poplar.</title>
        <authorList>
            <person name="Liu Y.-J."/>
        </authorList>
    </citation>
    <scope>NUCLEOTIDE SEQUENCE [LARGE SCALE GENOMIC DNA]</scope>
    <source>
        <strain evidence="1">PAL-ZL1</strain>
    </source>
</reference>
<accession>A0A4U5Q171</accession>
<evidence type="ECO:0008006" key="2">
    <source>
        <dbReference type="Google" id="ProtNLM"/>
    </source>
</evidence>
<dbReference type="EMBL" id="RCHU01000547">
    <property type="protein sequence ID" value="TKS02327.1"/>
    <property type="molecule type" value="Genomic_DNA"/>
</dbReference>
<name>A0A4U5Q171_POPAL</name>
<dbReference type="AlphaFoldDB" id="A0A4U5Q171"/>
<evidence type="ECO:0000313" key="1">
    <source>
        <dbReference type="EMBL" id="TKS02327.1"/>
    </source>
</evidence>
<gene>
    <name evidence="1" type="ORF">D5086_0000165860</name>
</gene>
<sequence>MNFCAVDKDYTVAAGAKKVTWNCKVDQVATDSNGALQQPLRWNSSWSAGGVDDHGVQQNSSWPLGGNHISGLSSANPPNQPPLAPIPKGWQNGDRLCNLGFHNYSSRAQCKKCIASSPPEPSHGEMEIGCAQIATIITTHLDHGATGVRRKETWFLSQSMSYSCEFPEDLEVI</sequence>
<proteinExistence type="predicted"/>
<comment type="caution">
    <text evidence="1">The sequence shown here is derived from an EMBL/GenBank/DDBJ whole genome shotgun (WGS) entry which is preliminary data.</text>
</comment>
<organism evidence="1">
    <name type="scientific">Populus alba</name>
    <name type="common">White poplar</name>
    <dbReference type="NCBI Taxonomy" id="43335"/>
    <lineage>
        <taxon>Eukaryota</taxon>
        <taxon>Viridiplantae</taxon>
        <taxon>Streptophyta</taxon>
        <taxon>Embryophyta</taxon>
        <taxon>Tracheophyta</taxon>
        <taxon>Spermatophyta</taxon>
        <taxon>Magnoliopsida</taxon>
        <taxon>eudicotyledons</taxon>
        <taxon>Gunneridae</taxon>
        <taxon>Pentapetalae</taxon>
        <taxon>rosids</taxon>
        <taxon>fabids</taxon>
        <taxon>Malpighiales</taxon>
        <taxon>Salicaceae</taxon>
        <taxon>Saliceae</taxon>
        <taxon>Populus</taxon>
    </lineage>
</organism>